<dbReference type="Gene3D" id="2.60.40.1760">
    <property type="entry name" value="glycosyl hydrolase (family 31)"/>
    <property type="match status" value="1"/>
</dbReference>
<dbReference type="GO" id="GO:0005975">
    <property type="term" value="P:carbohydrate metabolic process"/>
    <property type="evidence" value="ECO:0007669"/>
    <property type="project" value="InterPro"/>
</dbReference>
<organism evidence="5 6">
    <name type="scientific">Synaphobranchus kaupii</name>
    <name type="common">Kaup's arrowtooth eel</name>
    <dbReference type="NCBI Taxonomy" id="118154"/>
    <lineage>
        <taxon>Eukaryota</taxon>
        <taxon>Metazoa</taxon>
        <taxon>Chordata</taxon>
        <taxon>Craniata</taxon>
        <taxon>Vertebrata</taxon>
        <taxon>Euteleostomi</taxon>
        <taxon>Actinopterygii</taxon>
        <taxon>Neopterygii</taxon>
        <taxon>Teleostei</taxon>
        <taxon>Anguilliformes</taxon>
        <taxon>Synaphobranchidae</taxon>
        <taxon>Synaphobranchus</taxon>
    </lineage>
</organism>
<proteinExistence type="predicted"/>
<dbReference type="SUPFAM" id="SSF74650">
    <property type="entry name" value="Galactose mutarotase-like"/>
    <property type="match status" value="1"/>
</dbReference>
<evidence type="ECO:0000259" key="4">
    <source>
        <dbReference type="PROSITE" id="PS51448"/>
    </source>
</evidence>
<dbReference type="Gene3D" id="4.10.110.10">
    <property type="entry name" value="Spasmolytic Protein, domain 1"/>
    <property type="match status" value="1"/>
</dbReference>
<dbReference type="EMBL" id="JAINUF010000012">
    <property type="protein sequence ID" value="KAJ8345419.1"/>
    <property type="molecule type" value="Genomic_DNA"/>
</dbReference>
<protein>
    <recommendedName>
        <fullName evidence="4">P-type domain-containing protein</fullName>
    </recommendedName>
</protein>
<evidence type="ECO:0000256" key="3">
    <source>
        <dbReference type="SAM" id="MobiDB-lite"/>
    </source>
</evidence>
<feature type="region of interest" description="Disordered" evidence="3">
    <location>
        <begin position="68"/>
        <end position="99"/>
    </location>
</feature>
<gene>
    <name evidence="5" type="ORF">SKAU_G00296120</name>
</gene>
<evidence type="ECO:0000313" key="5">
    <source>
        <dbReference type="EMBL" id="KAJ8345419.1"/>
    </source>
</evidence>
<dbReference type="SUPFAM" id="SSF57492">
    <property type="entry name" value="Trefoil"/>
    <property type="match status" value="1"/>
</dbReference>
<dbReference type="InterPro" id="IPR011013">
    <property type="entry name" value="Gal_mutarotase_sf_dom"/>
</dbReference>
<dbReference type="GO" id="GO:0003824">
    <property type="term" value="F:catalytic activity"/>
    <property type="evidence" value="ECO:0007669"/>
    <property type="project" value="InterPro"/>
</dbReference>
<dbReference type="OrthoDB" id="5839090at2759"/>
<keyword evidence="1" id="KW-1015">Disulfide bond</keyword>
<dbReference type="InterPro" id="IPR000519">
    <property type="entry name" value="P_trefoil_dom"/>
</dbReference>
<dbReference type="InterPro" id="IPR044913">
    <property type="entry name" value="P_trefoil_dom_sf"/>
</dbReference>
<evidence type="ECO:0000256" key="2">
    <source>
        <dbReference type="PROSITE-ProRule" id="PRU00779"/>
    </source>
</evidence>
<dbReference type="GO" id="GO:0030246">
    <property type="term" value="F:carbohydrate binding"/>
    <property type="evidence" value="ECO:0007669"/>
    <property type="project" value="InterPro"/>
</dbReference>
<comment type="caution">
    <text evidence="2">Lacks conserved residue(s) required for the propagation of feature annotation.</text>
</comment>
<dbReference type="SMART" id="SM00018">
    <property type="entry name" value="PD"/>
    <property type="match status" value="1"/>
</dbReference>
<dbReference type="AlphaFoldDB" id="A0A9Q1IMK6"/>
<accession>A0A9Q1IMK6</accession>
<dbReference type="CDD" id="cd00111">
    <property type="entry name" value="Trefoil"/>
    <property type="match status" value="1"/>
</dbReference>
<reference evidence="5" key="1">
    <citation type="journal article" date="2023" name="Science">
        <title>Genome structures resolve the early diversification of teleost fishes.</title>
        <authorList>
            <person name="Parey E."/>
            <person name="Louis A."/>
            <person name="Montfort J."/>
            <person name="Bouchez O."/>
            <person name="Roques C."/>
            <person name="Iampietro C."/>
            <person name="Lluch J."/>
            <person name="Castinel A."/>
            <person name="Donnadieu C."/>
            <person name="Desvignes T."/>
            <person name="Floi Bucao C."/>
            <person name="Jouanno E."/>
            <person name="Wen M."/>
            <person name="Mejri S."/>
            <person name="Dirks R."/>
            <person name="Jansen H."/>
            <person name="Henkel C."/>
            <person name="Chen W.J."/>
            <person name="Zahm M."/>
            <person name="Cabau C."/>
            <person name="Klopp C."/>
            <person name="Thompson A.W."/>
            <person name="Robinson-Rechavi M."/>
            <person name="Braasch I."/>
            <person name="Lecointre G."/>
            <person name="Bobe J."/>
            <person name="Postlethwait J.H."/>
            <person name="Berthelot C."/>
            <person name="Roest Crollius H."/>
            <person name="Guiguen Y."/>
        </authorList>
    </citation>
    <scope>NUCLEOTIDE SEQUENCE</scope>
    <source>
        <strain evidence="5">WJC10195</strain>
    </source>
</reference>
<evidence type="ECO:0000256" key="1">
    <source>
        <dbReference type="ARBA" id="ARBA00023157"/>
    </source>
</evidence>
<evidence type="ECO:0000313" key="6">
    <source>
        <dbReference type="Proteomes" id="UP001152622"/>
    </source>
</evidence>
<sequence length="252" mass="28531">MNHRRRLVEMWRVSARTPVAGLALSVLTIALFAYFLCVCTPDRKTTVTRILVLESELDLSGPSLERARGNVRRTVADRQRPPYQPEPKRKRSPVSRSAPRGELCQLPLEERFECARDRSLSRAECEARGCCYVPLRNSLSNGPPWCFYPPAYPGYKMGPLTPSPRGQTATLTRSTPSYLPQDISTLRLEVREESAGCLHLTLKDPAHPRYEVPLSLAQPRKIPEAQETLYAVEFQPDPFGFLVRRKSNGRVL</sequence>
<dbReference type="Proteomes" id="UP001152622">
    <property type="component" value="Chromosome 12"/>
</dbReference>
<name>A0A9Q1IMK6_SYNKA</name>
<keyword evidence="6" id="KW-1185">Reference proteome</keyword>
<dbReference type="Pfam" id="PF00088">
    <property type="entry name" value="Trefoil"/>
    <property type="match status" value="1"/>
</dbReference>
<feature type="domain" description="P-type" evidence="4">
    <location>
        <begin position="102"/>
        <end position="150"/>
    </location>
</feature>
<dbReference type="PROSITE" id="PS51448">
    <property type="entry name" value="P_TREFOIL_2"/>
    <property type="match status" value="1"/>
</dbReference>
<comment type="caution">
    <text evidence="5">The sequence shown here is derived from an EMBL/GenBank/DDBJ whole genome shotgun (WGS) entry which is preliminary data.</text>
</comment>